<dbReference type="EMBL" id="NUIL01000015">
    <property type="protein sequence ID" value="PGO29145.1"/>
    <property type="molecule type" value="Genomic_DNA"/>
</dbReference>
<keyword evidence="2" id="KW-0662">Pyridine nucleotide biosynthesis</keyword>
<accession>A0A2B9Q3V0</accession>
<keyword evidence="3 9" id="KW-0328">Glycosyltransferase</keyword>
<evidence type="ECO:0000256" key="4">
    <source>
        <dbReference type="ARBA" id="ARBA00022679"/>
    </source>
</evidence>
<evidence type="ECO:0000256" key="7">
    <source>
        <dbReference type="ARBA" id="ARBA00035036"/>
    </source>
</evidence>
<dbReference type="InterPro" id="IPR036068">
    <property type="entry name" value="Nicotinate_pribotase-like_C"/>
</dbReference>
<evidence type="ECO:0000256" key="1">
    <source>
        <dbReference type="ARBA" id="ARBA00010897"/>
    </source>
</evidence>
<dbReference type="Pfam" id="PF04095">
    <property type="entry name" value="NAPRTase"/>
    <property type="match status" value="1"/>
</dbReference>
<dbReference type="RefSeq" id="WP_097883433.1">
    <property type="nucleotide sequence ID" value="NZ_NUIL01000015.1"/>
</dbReference>
<dbReference type="GO" id="GO:0047280">
    <property type="term" value="F:nicotinamide phosphoribosyltransferase activity"/>
    <property type="evidence" value="ECO:0007669"/>
    <property type="project" value="UniProtKB-EC"/>
</dbReference>
<keyword evidence="4 9" id="KW-0808">Transferase</keyword>
<dbReference type="InterPro" id="IPR041525">
    <property type="entry name" value="N/Namide_PRibTrfase"/>
</dbReference>
<dbReference type="PANTHER" id="PTHR43816">
    <property type="entry name" value="NICOTINAMIDE PHOSPHORIBOSYLTRANSFERASE"/>
    <property type="match status" value="1"/>
</dbReference>
<evidence type="ECO:0000313" key="9">
    <source>
        <dbReference type="EMBL" id="PGO29145.1"/>
    </source>
</evidence>
<proteinExistence type="inferred from homology"/>
<comment type="similarity">
    <text evidence="1">Belongs to the NAPRTase family.</text>
</comment>
<dbReference type="AlphaFoldDB" id="A0A2B9Q3V0"/>
<comment type="pathway">
    <text evidence="5">Cofactor biosynthesis; NAD(+) biosynthesis; nicotinamide D-ribonucleotide from 5-phospho-alpha-D-ribose 1-diphosphate and nicotinamide: step 1/1.</text>
</comment>
<dbReference type="InterPro" id="IPR016471">
    <property type="entry name" value="Nicotinamide_PRibTrfase"/>
</dbReference>
<protein>
    <recommendedName>
        <fullName evidence="7">Nicotinamide phosphoribosyltransferase</fullName>
        <ecNumber evidence="6">2.4.2.12</ecNumber>
    </recommendedName>
</protein>
<feature type="domain" description="Nicotinate/nicotinamide phosphoribosyltransferase" evidence="8">
    <location>
        <begin position="169"/>
        <end position="360"/>
    </location>
</feature>
<dbReference type="SUPFAM" id="SSF51690">
    <property type="entry name" value="Nicotinate/Quinolinate PRTase C-terminal domain-like"/>
    <property type="match status" value="1"/>
</dbReference>
<dbReference type="InterPro" id="IPR013785">
    <property type="entry name" value="Aldolase_TIM"/>
</dbReference>
<dbReference type="GO" id="GO:0009435">
    <property type="term" value="P:NAD+ biosynthetic process"/>
    <property type="evidence" value="ECO:0007669"/>
    <property type="project" value="InterPro"/>
</dbReference>
<dbReference type="Gene3D" id="3.20.20.70">
    <property type="entry name" value="Aldolase class I"/>
    <property type="match status" value="1"/>
</dbReference>
<name>A0A2B9Q3V0_BACCE</name>
<sequence length="468" mass="53339">MLKDILTNPVMLTDVYNLSHQRLKVNTDWEVSHIYNRKAGMILYGFAEMANRILEIQITNAMIQQAKDASKVMGVIFPTELFERVVKECNGYVPLLVQSLAEGTWCPAGTPFAQVSNTVEGFGELVTWYEGIFLHASFPCGTATEAFKLRRYLEVMKKDYGFDDSFLIRLHSFGFRGHRSLEDAYWAGTSWNMFLHGSDDFHTMIHTPNAKVGSISALAHKVTQQYDVEYDGYLHTIDATAKAGEKIVAIVIDTYDANRFIDSYLVPLAHYAKEKGVHLVIRPDSGDVNEQVVDVYHKVQAYGITNVTAIIGEGMSFQNVIRTDFFFKMRQVPLTFVSYGVGGGFYNHIDRDTLGFAMKTAFSNGAPRMKFGMNPLKRSIPDAVNVLLAEDGKTMYVTRQSMDNINDCLYTSIYHHDNELDNPIIKYPKWEETQERAMSYIHEENLQEHILLHDDIKELVKEFEKTYS</sequence>
<evidence type="ECO:0000256" key="6">
    <source>
        <dbReference type="ARBA" id="ARBA00035024"/>
    </source>
</evidence>
<evidence type="ECO:0000256" key="2">
    <source>
        <dbReference type="ARBA" id="ARBA00022642"/>
    </source>
</evidence>
<evidence type="ECO:0000256" key="5">
    <source>
        <dbReference type="ARBA" id="ARBA00035007"/>
    </source>
</evidence>
<evidence type="ECO:0000256" key="3">
    <source>
        <dbReference type="ARBA" id="ARBA00022676"/>
    </source>
</evidence>
<dbReference type="EC" id="2.4.2.12" evidence="6"/>
<organism evidence="9 10">
    <name type="scientific">Bacillus cereus</name>
    <dbReference type="NCBI Taxonomy" id="1396"/>
    <lineage>
        <taxon>Bacteria</taxon>
        <taxon>Bacillati</taxon>
        <taxon>Bacillota</taxon>
        <taxon>Bacilli</taxon>
        <taxon>Bacillales</taxon>
        <taxon>Bacillaceae</taxon>
        <taxon>Bacillus</taxon>
        <taxon>Bacillus cereus group</taxon>
    </lineage>
</organism>
<gene>
    <name evidence="9" type="ORF">CN984_11885</name>
</gene>
<dbReference type="PANTHER" id="PTHR43816:SF1">
    <property type="entry name" value="NICOTINAMIDE PHOSPHORIBOSYLTRANSFERASE"/>
    <property type="match status" value="1"/>
</dbReference>
<dbReference type="Proteomes" id="UP000223777">
    <property type="component" value="Unassembled WGS sequence"/>
</dbReference>
<reference evidence="9 10" key="1">
    <citation type="submission" date="2017-09" db="EMBL/GenBank/DDBJ databases">
        <title>Large-scale bioinformatics analysis of Bacillus genomes uncovers conserved roles of natural products in bacterial physiology.</title>
        <authorList>
            <consortium name="Agbiome Team Llc"/>
            <person name="Bleich R.M."/>
            <person name="Grubbs K.J."/>
            <person name="Santa Maria K.C."/>
            <person name="Allen S.E."/>
            <person name="Farag S."/>
            <person name="Shank E.A."/>
            <person name="Bowers A."/>
        </authorList>
    </citation>
    <scope>NUCLEOTIDE SEQUENCE [LARGE SCALE GENOMIC DNA]</scope>
    <source>
        <strain evidence="9 10">AFS050027</strain>
    </source>
</reference>
<comment type="caution">
    <text evidence="9">The sequence shown here is derived from an EMBL/GenBank/DDBJ whole genome shotgun (WGS) entry which is preliminary data.</text>
</comment>
<evidence type="ECO:0000313" key="10">
    <source>
        <dbReference type="Proteomes" id="UP000223777"/>
    </source>
</evidence>
<evidence type="ECO:0000259" key="8">
    <source>
        <dbReference type="Pfam" id="PF04095"/>
    </source>
</evidence>